<evidence type="ECO:0000313" key="5">
    <source>
        <dbReference type="EMBL" id="MCP1101682.1"/>
    </source>
</evidence>
<dbReference type="Proteomes" id="UP001523566">
    <property type="component" value="Unassembled WGS sequence"/>
</dbReference>
<dbReference type="PANTHER" id="PTHR23407:SF1">
    <property type="entry name" value="5-FORMYLTETRAHYDROFOLATE CYCLO-LIGASE"/>
    <property type="match status" value="1"/>
</dbReference>
<evidence type="ECO:0000256" key="4">
    <source>
        <dbReference type="RuleBase" id="RU361279"/>
    </source>
</evidence>
<dbReference type="InterPro" id="IPR002698">
    <property type="entry name" value="FTHF_cligase"/>
</dbReference>
<reference evidence="5 6" key="1">
    <citation type="journal article" date="2022" name="Genome Biol. Evol.">
        <title>Host diet, physiology and behaviors set the stage for Lachnospiraceae cladogenesis.</title>
        <authorList>
            <person name="Vera-Ponce De Leon A."/>
            <person name="Schneider M."/>
            <person name="Jahnes B.C."/>
            <person name="Sadowski V."/>
            <person name="Camuy-Velez L.A."/>
            <person name="Duan J."/>
            <person name="Sabree Z.L."/>
        </authorList>
    </citation>
    <scope>NUCLEOTIDE SEQUENCE [LARGE SCALE GENOMIC DNA]</scope>
    <source>
        <strain evidence="5 6">PAL113</strain>
    </source>
</reference>
<keyword evidence="6" id="KW-1185">Reference proteome</keyword>
<evidence type="ECO:0000313" key="6">
    <source>
        <dbReference type="Proteomes" id="UP001523566"/>
    </source>
</evidence>
<dbReference type="RefSeq" id="WP_262065466.1">
    <property type="nucleotide sequence ID" value="NZ_JAMXOD010000004.1"/>
</dbReference>
<evidence type="ECO:0000256" key="3">
    <source>
        <dbReference type="ARBA" id="ARBA00022840"/>
    </source>
</evidence>
<name>A0ABT1E778_9FIRM</name>
<sequence>METKREIRALLLKKRGELSKDFMLQSSAEITAKILTLKEFINTNNIYLYCDMRNEVLTTNLIQISMKQNKTVWLPKTYGKTMKFHRFTGFDDLTIGNFQVREPNNRDVPREENGFVLVPGLAFDLKKHRLGYGMGYYDQYLKEHNTLTKAGIAYDFQLLATLPKESYDVPMDYIVTDRRLI</sequence>
<dbReference type="PANTHER" id="PTHR23407">
    <property type="entry name" value="ATPASE INHIBITOR/5-FORMYLTETRAHYDROFOLATE CYCLO-LIGASE"/>
    <property type="match status" value="1"/>
</dbReference>
<comment type="caution">
    <text evidence="5">The sequence shown here is derived from an EMBL/GenBank/DDBJ whole genome shotgun (WGS) entry which is preliminary data.</text>
</comment>
<dbReference type="Pfam" id="PF01812">
    <property type="entry name" value="5-FTHF_cyc-lig"/>
    <property type="match status" value="1"/>
</dbReference>
<protein>
    <recommendedName>
        <fullName evidence="4">5-formyltetrahydrofolate cyclo-ligase</fullName>
        <ecNumber evidence="4">6.3.3.2</ecNumber>
    </recommendedName>
</protein>
<dbReference type="NCBIfam" id="TIGR02727">
    <property type="entry name" value="MTHFS_bact"/>
    <property type="match status" value="1"/>
</dbReference>
<accession>A0ABT1E778</accession>
<dbReference type="SUPFAM" id="SSF100950">
    <property type="entry name" value="NagB/RpiA/CoA transferase-like"/>
    <property type="match status" value="1"/>
</dbReference>
<dbReference type="PIRSF" id="PIRSF006806">
    <property type="entry name" value="FTHF_cligase"/>
    <property type="match status" value="1"/>
</dbReference>
<organism evidence="5 6">
    <name type="scientific">Aequitasia blattaphilus</name>
    <dbReference type="NCBI Taxonomy" id="2949332"/>
    <lineage>
        <taxon>Bacteria</taxon>
        <taxon>Bacillati</taxon>
        <taxon>Bacillota</taxon>
        <taxon>Clostridia</taxon>
        <taxon>Lachnospirales</taxon>
        <taxon>Lachnospiraceae</taxon>
        <taxon>Aequitasia</taxon>
    </lineage>
</organism>
<evidence type="ECO:0000256" key="1">
    <source>
        <dbReference type="ARBA" id="ARBA00010638"/>
    </source>
</evidence>
<keyword evidence="3 4" id="KW-0067">ATP-binding</keyword>
<keyword evidence="4" id="KW-0460">Magnesium</keyword>
<comment type="similarity">
    <text evidence="1 4">Belongs to the 5-formyltetrahydrofolate cyclo-ligase family.</text>
</comment>
<comment type="catalytic activity">
    <reaction evidence="4">
        <text>(6S)-5-formyl-5,6,7,8-tetrahydrofolate + ATP = (6R)-5,10-methenyltetrahydrofolate + ADP + phosphate</text>
        <dbReference type="Rhea" id="RHEA:10488"/>
        <dbReference type="ChEBI" id="CHEBI:30616"/>
        <dbReference type="ChEBI" id="CHEBI:43474"/>
        <dbReference type="ChEBI" id="CHEBI:57455"/>
        <dbReference type="ChEBI" id="CHEBI:57457"/>
        <dbReference type="ChEBI" id="CHEBI:456216"/>
        <dbReference type="EC" id="6.3.3.2"/>
    </reaction>
</comment>
<gene>
    <name evidence="5" type="ORF">NK125_04540</name>
</gene>
<keyword evidence="2 4" id="KW-0547">Nucleotide-binding</keyword>
<proteinExistence type="inferred from homology"/>
<dbReference type="EMBL" id="JAMZFW010000004">
    <property type="protein sequence ID" value="MCP1101682.1"/>
    <property type="molecule type" value="Genomic_DNA"/>
</dbReference>
<dbReference type="Gene3D" id="3.40.50.10420">
    <property type="entry name" value="NagB/RpiA/CoA transferase-like"/>
    <property type="match status" value="1"/>
</dbReference>
<dbReference type="EC" id="6.3.3.2" evidence="4"/>
<comment type="cofactor">
    <cofactor evidence="4">
        <name>Mg(2+)</name>
        <dbReference type="ChEBI" id="CHEBI:18420"/>
    </cofactor>
</comment>
<dbReference type="InterPro" id="IPR024185">
    <property type="entry name" value="FTHF_cligase-like_sf"/>
</dbReference>
<dbReference type="GO" id="GO:0030272">
    <property type="term" value="F:5-formyltetrahydrofolate cyclo-ligase activity"/>
    <property type="evidence" value="ECO:0007669"/>
    <property type="project" value="UniProtKB-EC"/>
</dbReference>
<dbReference type="InterPro" id="IPR037171">
    <property type="entry name" value="NagB/RpiA_transferase-like"/>
</dbReference>
<evidence type="ECO:0000256" key="2">
    <source>
        <dbReference type="ARBA" id="ARBA00022741"/>
    </source>
</evidence>
<keyword evidence="4" id="KW-0479">Metal-binding</keyword>
<keyword evidence="5" id="KW-0436">Ligase</keyword>